<dbReference type="EMBL" id="DSLG01000002">
    <property type="protein sequence ID" value="HEA86750.1"/>
    <property type="molecule type" value="Genomic_DNA"/>
</dbReference>
<organism evidence="6">
    <name type="scientific">candidate division WOR-3 bacterium</name>
    <dbReference type="NCBI Taxonomy" id="2052148"/>
    <lineage>
        <taxon>Bacteria</taxon>
        <taxon>Bacteria division WOR-3</taxon>
    </lineage>
</organism>
<keyword evidence="4 5" id="KW-0472">Membrane</keyword>
<keyword evidence="3 5" id="KW-1133">Transmembrane helix</keyword>
<keyword evidence="2 5" id="KW-0812">Transmembrane</keyword>
<accession>A0A7C1SMS6</accession>
<feature type="transmembrane region" description="Helical" evidence="5">
    <location>
        <begin position="74"/>
        <end position="96"/>
    </location>
</feature>
<evidence type="ECO:0000256" key="1">
    <source>
        <dbReference type="ARBA" id="ARBA00004141"/>
    </source>
</evidence>
<dbReference type="InterPro" id="IPR019109">
    <property type="entry name" value="MamF_MmsF"/>
</dbReference>
<evidence type="ECO:0000256" key="5">
    <source>
        <dbReference type="SAM" id="Phobius"/>
    </source>
</evidence>
<evidence type="ECO:0008006" key="7">
    <source>
        <dbReference type="Google" id="ProtNLM"/>
    </source>
</evidence>
<gene>
    <name evidence="6" type="ORF">ENP94_01915</name>
</gene>
<protein>
    <recommendedName>
        <fullName evidence="7">DUF4870 domain-containing protein</fullName>
    </recommendedName>
</protein>
<feature type="transmembrane region" description="Helical" evidence="5">
    <location>
        <begin position="21"/>
        <end position="39"/>
    </location>
</feature>
<dbReference type="AlphaFoldDB" id="A0A7C1SMS6"/>
<evidence type="ECO:0000313" key="6">
    <source>
        <dbReference type="EMBL" id="HEA86750.1"/>
    </source>
</evidence>
<evidence type="ECO:0000256" key="3">
    <source>
        <dbReference type="ARBA" id="ARBA00022989"/>
    </source>
</evidence>
<evidence type="ECO:0000256" key="2">
    <source>
        <dbReference type="ARBA" id="ARBA00022692"/>
    </source>
</evidence>
<comment type="subcellular location">
    <subcellularLocation>
        <location evidence="1">Membrane</location>
        <topology evidence="1">Multi-pass membrane protein</topology>
    </subcellularLocation>
</comment>
<feature type="transmembrane region" description="Helical" evidence="5">
    <location>
        <begin position="51"/>
        <end position="68"/>
    </location>
</feature>
<sequence length="116" mass="13147">MEERKNEVVSGSSDEIEKGKGLAWLSYIGILWLVPLLAMKENNFCKFHVKQGIILTIWFFVIGIVGSIPFIGWFIILPIGTIFGLILAIIGIINAAQGKYWQMPLFGKLAQNWFKF</sequence>
<proteinExistence type="predicted"/>
<dbReference type="Pfam" id="PF09685">
    <property type="entry name" value="MamF_MmsF"/>
    <property type="match status" value="1"/>
</dbReference>
<comment type="caution">
    <text evidence="6">The sequence shown here is derived from an EMBL/GenBank/DDBJ whole genome shotgun (WGS) entry which is preliminary data.</text>
</comment>
<name>A0A7C1SMS6_UNCW3</name>
<reference evidence="6" key="1">
    <citation type="journal article" date="2020" name="mSystems">
        <title>Genome- and Community-Level Interaction Insights into Carbon Utilization and Element Cycling Functions of Hydrothermarchaeota in Hydrothermal Sediment.</title>
        <authorList>
            <person name="Zhou Z."/>
            <person name="Liu Y."/>
            <person name="Xu W."/>
            <person name="Pan J."/>
            <person name="Luo Z.H."/>
            <person name="Li M."/>
        </authorList>
    </citation>
    <scope>NUCLEOTIDE SEQUENCE [LARGE SCALE GENOMIC DNA]</scope>
    <source>
        <strain evidence="6">SpSt-265</strain>
    </source>
</reference>
<evidence type="ECO:0000256" key="4">
    <source>
        <dbReference type="ARBA" id="ARBA00023136"/>
    </source>
</evidence>